<evidence type="ECO:0000313" key="1">
    <source>
        <dbReference type="EMBL" id="MBM5458675.1"/>
    </source>
</evidence>
<evidence type="ECO:0000313" key="2">
    <source>
        <dbReference type="Proteomes" id="UP000745663"/>
    </source>
</evidence>
<keyword evidence="2" id="KW-1185">Reference proteome</keyword>
<name>A0ABS2BZ08_9PSED</name>
<comment type="caution">
    <text evidence="1">The sequence shown here is derived from an EMBL/GenBank/DDBJ whole genome shotgun (WGS) entry which is preliminary data.</text>
</comment>
<dbReference type="EMBL" id="JACOPV010000008">
    <property type="protein sequence ID" value="MBM5458675.1"/>
    <property type="molecule type" value="Genomic_DNA"/>
</dbReference>
<reference evidence="1 2" key="1">
    <citation type="submission" date="2020-08" db="EMBL/GenBank/DDBJ databases">
        <title>Description of novel Pseudomonas species.</title>
        <authorList>
            <person name="Duman M."/>
            <person name="Mulet M."/>
            <person name="Altun S."/>
            <person name="Saticioglu I.B."/>
            <person name="Lalucat J."/>
            <person name="Garcia-Valdes E."/>
        </authorList>
    </citation>
    <scope>NUCLEOTIDE SEQUENCE [LARGE SCALE GENOMIC DNA]</scope>
    <source>
        <strain evidence="1 2">P66</strain>
    </source>
</reference>
<sequence>MFFADVKSAWLAGEVKIGLPPFNFLSQANCQLTVEARGIMGLKAKLLSRSDRMKLLQLVQQTTGHLERELPYMAIRQWLEAGRAVLLTGRAGCGKSRFLKDALPDATYVNGRTSDLSKTHWFWHQVTKDPHLPLVIDEARAFPELVLVEMLRIVREQGRGYVLVEQSQEGQAFNTLWQLMTGAPVNPSGYADRQFVWVKMVSFDGAEASAKWVGKVVEEHCLRGSGLGPAIRLAQ</sequence>
<organism evidence="1 2">
    <name type="scientific">Pseudomonas arcuscaelestis</name>
    <dbReference type="NCBI Taxonomy" id="2710591"/>
    <lineage>
        <taxon>Bacteria</taxon>
        <taxon>Pseudomonadati</taxon>
        <taxon>Pseudomonadota</taxon>
        <taxon>Gammaproteobacteria</taxon>
        <taxon>Pseudomonadales</taxon>
        <taxon>Pseudomonadaceae</taxon>
        <taxon>Pseudomonas</taxon>
    </lineage>
</organism>
<dbReference type="Proteomes" id="UP000745663">
    <property type="component" value="Unassembled WGS sequence"/>
</dbReference>
<accession>A0ABS2BZ08</accession>
<gene>
    <name evidence="1" type="ORF">H8F21_13990</name>
</gene>
<dbReference type="RefSeq" id="WP_203584614.1">
    <property type="nucleotide sequence ID" value="NZ_JACOPV010000008.1"/>
</dbReference>
<proteinExistence type="predicted"/>
<protein>
    <submittedName>
        <fullName evidence="1">Uncharacterized protein</fullName>
    </submittedName>
</protein>